<evidence type="ECO:0000256" key="4">
    <source>
        <dbReference type="ARBA" id="ARBA00022989"/>
    </source>
</evidence>
<feature type="transmembrane region" description="Helical" evidence="6">
    <location>
        <begin position="266"/>
        <end position="283"/>
    </location>
</feature>
<dbReference type="GO" id="GO:0042910">
    <property type="term" value="F:xenobiotic transmembrane transporter activity"/>
    <property type="evidence" value="ECO:0007669"/>
    <property type="project" value="InterPro"/>
</dbReference>
<accession>A0A387BQ34</accession>
<organism evidence="7 8">
    <name type="scientific">Gryllotalpicola protaetiae</name>
    <dbReference type="NCBI Taxonomy" id="2419771"/>
    <lineage>
        <taxon>Bacteria</taxon>
        <taxon>Bacillati</taxon>
        <taxon>Actinomycetota</taxon>
        <taxon>Actinomycetes</taxon>
        <taxon>Micrococcales</taxon>
        <taxon>Microbacteriaceae</taxon>
        <taxon>Gryllotalpicola</taxon>
    </lineage>
</organism>
<dbReference type="Proteomes" id="UP000275069">
    <property type="component" value="Chromosome"/>
</dbReference>
<keyword evidence="5 6" id="KW-0472">Membrane</keyword>
<dbReference type="KEGG" id="gry:D7I44_14495"/>
<gene>
    <name evidence="7" type="ORF">D7I44_14495</name>
</gene>
<evidence type="ECO:0000256" key="3">
    <source>
        <dbReference type="ARBA" id="ARBA00022692"/>
    </source>
</evidence>
<feature type="transmembrane region" description="Helical" evidence="6">
    <location>
        <begin position="186"/>
        <end position="205"/>
    </location>
</feature>
<evidence type="ECO:0000256" key="1">
    <source>
        <dbReference type="ARBA" id="ARBA00004141"/>
    </source>
</evidence>
<feature type="transmembrane region" description="Helical" evidence="6">
    <location>
        <begin position="160"/>
        <end position="180"/>
    </location>
</feature>
<feature type="transmembrane region" description="Helical" evidence="6">
    <location>
        <begin position="404"/>
        <end position="420"/>
    </location>
</feature>
<feature type="transmembrane region" description="Helical" evidence="6">
    <location>
        <begin position="348"/>
        <end position="364"/>
    </location>
</feature>
<reference evidence="7 8" key="1">
    <citation type="submission" date="2018-09" db="EMBL/GenBank/DDBJ databases">
        <title>Genome sequencing of strain 2DFW10M-5.</title>
        <authorList>
            <person name="Heo J."/>
            <person name="Kim S.-J."/>
            <person name="Kwon S.-W."/>
        </authorList>
    </citation>
    <scope>NUCLEOTIDE SEQUENCE [LARGE SCALE GENOMIC DNA]</scope>
    <source>
        <strain evidence="7 8">2DFW10M-5</strain>
    </source>
</reference>
<comment type="similarity">
    <text evidence="2">Belongs to the multi antimicrobial extrusion (MATE) (TC 2.A.66.1) family.</text>
</comment>
<keyword evidence="4 6" id="KW-1133">Transmembrane helix</keyword>
<dbReference type="InterPro" id="IPR044644">
    <property type="entry name" value="DinF-like"/>
</dbReference>
<feature type="transmembrane region" description="Helical" evidence="6">
    <location>
        <begin position="376"/>
        <end position="398"/>
    </location>
</feature>
<keyword evidence="8" id="KW-1185">Reference proteome</keyword>
<feature type="transmembrane region" description="Helical" evidence="6">
    <location>
        <begin position="129"/>
        <end position="148"/>
    </location>
</feature>
<evidence type="ECO:0008006" key="9">
    <source>
        <dbReference type="Google" id="ProtNLM"/>
    </source>
</evidence>
<dbReference type="EMBL" id="CP032624">
    <property type="protein sequence ID" value="AYG04612.1"/>
    <property type="molecule type" value="Genomic_DNA"/>
</dbReference>
<sequence>MSTAPVNEQAPERSPITQAFRLAGLAALALLAEPLTGVADAATAGTLGIVIQASLAVGAGIITTTTWLLTPLLFAQTTEIGRLRADGHLSRAGKTVRTTMKLASGWGVILALSITAVALLIIGDPEARSYLLARAAGMPVSALVLAGYGALRGADAVRDVTFAALGGAVVHIGLDALIAATAWGGLLGVGLASGISQLLVFTVVLRRLIVRGLWIIVPINDGTQLIPASTRNFVRPVALLVTRSALLGAATLAMTAAAVSNGPEKAAAHLIVYQCWLLAVLAIEGWKSAAQILISTAPTVTRRRKLERLLLLVSLLIGAVSFLVVLAVGDPVLSGLTADETVSDSARAIWWLSALSLGVGAVAFTRDGIEFGRGAYLFNLSRVAAGSGLGLIGTVVTAASGDLLWMWAAMTAGLVLRAALPSSRTMPSEHRRGLSPAEMRGLSARLPDPISSDRCGTESTR</sequence>
<dbReference type="InterPro" id="IPR002528">
    <property type="entry name" value="MATE_fam"/>
</dbReference>
<keyword evidence="3 6" id="KW-0812">Transmembrane</keyword>
<dbReference type="GO" id="GO:0016020">
    <property type="term" value="C:membrane"/>
    <property type="evidence" value="ECO:0007669"/>
    <property type="project" value="UniProtKB-SubCell"/>
</dbReference>
<dbReference type="PANTHER" id="PTHR42893">
    <property type="entry name" value="PROTEIN DETOXIFICATION 44, CHLOROPLASTIC-RELATED"/>
    <property type="match status" value="1"/>
</dbReference>
<feature type="transmembrane region" description="Helical" evidence="6">
    <location>
        <begin position="309"/>
        <end position="328"/>
    </location>
</feature>
<evidence type="ECO:0000313" key="8">
    <source>
        <dbReference type="Proteomes" id="UP000275069"/>
    </source>
</evidence>
<feature type="transmembrane region" description="Helical" evidence="6">
    <location>
        <begin position="51"/>
        <end position="74"/>
    </location>
</feature>
<dbReference type="AlphaFoldDB" id="A0A387BQ34"/>
<dbReference type="PANTHER" id="PTHR42893:SF46">
    <property type="entry name" value="PROTEIN DETOXIFICATION 44, CHLOROPLASTIC"/>
    <property type="match status" value="1"/>
</dbReference>
<evidence type="ECO:0000313" key="7">
    <source>
        <dbReference type="EMBL" id="AYG04612.1"/>
    </source>
</evidence>
<comment type="subcellular location">
    <subcellularLocation>
        <location evidence="1">Membrane</location>
        <topology evidence="1">Multi-pass membrane protein</topology>
    </subcellularLocation>
</comment>
<protein>
    <recommendedName>
        <fullName evidence="9">MATE family efflux transporter</fullName>
    </recommendedName>
</protein>
<evidence type="ECO:0000256" key="2">
    <source>
        <dbReference type="ARBA" id="ARBA00010199"/>
    </source>
</evidence>
<dbReference type="OrthoDB" id="5242355at2"/>
<name>A0A387BQ34_9MICO</name>
<dbReference type="GO" id="GO:0015297">
    <property type="term" value="F:antiporter activity"/>
    <property type="evidence" value="ECO:0007669"/>
    <property type="project" value="InterPro"/>
</dbReference>
<feature type="transmembrane region" description="Helical" evidence="6">
    <location>
        <begin position="237"/>
        <end position="260"/>
    </location>
</feature>
<evidence type="ECO:0000256" key="5">
    <source>
        <dbReference type="ARBA" id="ARBA00023136"/>
    </source>
</evidence>
<evidence type="ECO:0000256" key="6">
    <source>
        <dbReference type="SAM" id="Phobius"/>
    </source>
</evidence>
<feature type="transmembrane region" description="Helical" evidence="6">
    <location>
        <begin position="103"/>
        <end position="123"/>
    </location>
</feature>
<dbReference type="RefSeq" id="WP_120790141.1">
    <property type="nucleotide sequence ID" value="NZ_CP032624.1"/>
</dbReference>
<dbReference type="Pfam" id="PF01554">
    <property type="entry name" value="MatE"/>
    <property type="match status" value="1"/>
</dbReference>
<proteinExistence type="inferred from homology"/>